<proteinExistence type="inferred from homology"/>
<gene>
    <name evidence="10" type="ORF">AVDCRST_MAG49-2062</name>
</gene>
<feature type="transmembrane region" description="Helical" evidence="9">
    <location>
        <begin position="89"/>
        <end position="114"/>
    </location>
</feature>
<comment type="subcellular location">
    <subcellularLocation>
        <location evidence="1">Cell membrane</location>
        <topology evidence="1">Multi-pass membrane protein</topology>
    </subcellularLocation>
</comment>
<dbReference type="Pfam" id="PF01594">
    <property type="entry name" value="AI-2E_transport"/>
    <property type="match status" value="1"/>
</dbReference>
<keyword evidence="6 9" id="KW-1133">Transmembrane helix</keyword>
<keyword evidence="5 9" id="KW-0812">Transmembrane</keyword>
<evidence type="ECO:0000256" key="3">
    <source>
        <dbReference type="ARBA" id="ARBA00022448"/>
    </source>
</evidence>
<evidence type="ECO:0008006" key="11">
    <source>
        <dbReference type="Google" id="ProtNLM"/>
    </source>
</evidence>
<feature type="region of interest" description="Disordered" evidence="8">
    <location>
        <begin position="370"/>
        <end position="413"/>
    </location>
</feature>
<feature type="region of interest" description="Disordered" evidence="8">
    <location>
        <begin position="1"/>
        <end position="23"/>
    </location>
</feature>
<feature type="transmembrane region" description="Helical" evidence="9">
    <location>
        <begin position="230"/>
        <end position="255"/>
    </location>
</feature>
<evidence type="ECO:0000256" key="4">
    <source>
        <dbReference type="ARBA" id="ARBA00022475"/>
    </source>
</evidence>
<keyword evidence="4" id="KW-1003">Cell membrane</keyword>
<feature type="transmembrane region" description="Helical" evidence="9">
    <location>
        <begin position="59"/>
        <end position="77"/>
    </location>
</feature>
<accession>A0A6J4ULN8</accession>
<dbReference type="PANTHER" id="PTHR21716">
    <property type="entry name" value="TRANSMEMBRANE PROTEIN"/>
    <property type="match status" value="1"/>
</dbReference>
<feature type="transmembrane region" description="Helical" evidence="9">
    <location>
        <begin position="35"/>
        <end position="53"/>
    </location>
</feature>
<protein>
    <recommendedName>
        <fullName evidence="11">AI-2E family transporter</fullName>
    </recommendedName>
</protein>
<feature type="transmembrane region" description="Helical" evidence="9">
    <location>
        <begin position="327"/>
        <end position="355"/>
    </location>
</feature>
<keyword evidence="3" id="KW-0813">Transport</keyword>
<evidence type="ECO:0000256" key="8">
    <source>
        <dbReference type="SAM" id="MobiDB-lite"/>
    </source>
</evidence>
<name>A0A6J4ULN8_9BACT</name>
<evidence type="ECO:0000256" key="1">
    <source>
        <dbReference type="ARBA" id="ARBA00004651"/>
    </source>
</evidence>
<sequence>MPNSDTGQVPVSQGGMPPPSTPPPSDAIVITRIELPWGAIVRVLLTLAVLWLARELWTILLQIVIALFFAAALDPLVTRLQQRGWPRAASVGLIFVVFIALLGGILALIVPPLIEQGERVAEDWPDYVQRAEEVFGLDAQFSDRVQRQVEDPLGGDGQPGAAPDAGAVAETTVTVGSTLARAISNFFITLVLTVYLLVDGERVFDWVLRYVPRRQRVKIRRSMPVISQSVSGYIVGQGITSLIFGVFTFVVLSALGVPQPLLLAVIAAFADAIPIAGVIIATVPAALLAATESIQTAAIVVVAYLIYQQVENYIIVPRIYKGTLQISSIAVLIAVLIGGQLLGITGVLLALPIAAAIPAIERIWREDLAEPGTPASRDGAGPAEVPRGADPSIAGQPVPAVPLRPTPERGGAK</sequence>
<dbReference type="GO" id="GO:0055085">
    <property type="term" value="P:transmembrane transport"/>
    <property type="evidence" value="ECO:0007669"/>
    <property type="project" value="TreeGrafter"/>
</dbReference>
<dbReference type="PANTHER" id="PTHR21716:SF53">
    <property type="entry name" value="PERMEASE PERM-RELATED"/>
    <property type="match status" value="1"/>
</dbReference>
<reference evidence="10" key="1">
    <citation type="submission" date="2020-02" db="EMBL/GenBank/DDBJ databases">
        <authorList>
            <person name="Meier V. D."/>
        </authorList>
    </citation>
    <scope>NUCLEOTIDE SEQUENCE</scope>
    <source>
        <strain evidence="10">AVDCRST_MAG49</strain>
    </source>
</reference>
<dbReference type="AlphaFoldDB" id="A0A6J4ULN8"/>
<evidence type="ECO:0000256" key="5">
    <source>
        <dbReference type="ARBA" id="ARBA00022692"/>
    </source>
</evidence>
<evidence type="ECO:0000256" key="7">
    <source>
        <dbReference type="ARBA" id="ARBA00023136"/>
    </source>
</evidence>
<comment type="similarity">
    <text evidence="2">Belongs to the autoinducer-2 exporter (AI-2E) (TC 2.A.86) family.</text>
</comment>
<evidence type="ECO:0000256" key="2">
    <source>
        <dbReference type="ARBA" id="ARBA00009773"/>
    </source>
</evidence>
<evidence type="ECO:0000313" key="10">
    <source>
        <dbReference type="EMBL" id="CAA9554342.1"/>
    </source>
</evidence>
<dbReference type="EMBL" id="CADCWG010000137">
    <property type="protein sequence ID" value="CAA9554342.1"/>
    <property type="molecule type" value="Genomic_DNA"/>
</dbReference>
<evidence type="ECO:0000256" key="9">
    <source>
        <dbReference type="SAM" id="Phobius"/>
    </source>
</evidence>
<evidence type="ECO:0000256" key="6">
    <source>
        <dbReference type="ARBA" id="ARBA00022989"/>
    </source>
</evidence>
<feature type="compositionally biased region" description="Polar residues" evidence="8">
    <location>
        <begin position="1"/>
        <end position="11"/>
    </location>
</feature>
<dbReference type="GO" id="GO:0005886">
    <property type="term" value="C:plasma membrane"/>
    <property type="evidence" value="ECO:0007669"/>
    <property type="project" value="UniProtKB-SubCell"/>
</dbReference>
<feature type="transmembrane region" description="Helical" evidence="9">
    <location>
        <begin position="179"/>
        <end position="198"/>
    </location>
</feature>
<dbReference type="InterPro" id="IPR002549">
    <property type="entry name" value="AI-2E-like"/>
</dbReference>
<organism evidence="10">
    <name type="scientific">uncultured Thermomicrobiales bacterium</name>
    <dbReference type="NCBI Taxonomy" id="1645740"/>
    <lineage>
        <taxon>Bacteria</taxon>
        <taxon>Pseudomonadati</taxon>
        <taxon>Thermomicrobiota</taxon>
        <taxon>Thermomicrobia</taxon>
        <taxon>Thermomicrobiales</taxon>
        <taxon>environmental samples</taxon>
    </lineage>
</organism>
<feature type="transmembrane region" description="Helical" evidence="9">
    <location>
        <begin position="287"/>
        <end position="307"/>
    </location>
</feature>
<keyword evidence="7 9" id="KW-0472">Membrane</keyword>
<feature type="transmembrane region" description="Helical" evidence="9">
    <location>
        <begin position="261"/>
        <end position="280"/>
    </location>
</feature>